<dbReference type="GO" id="GO:0015833">
    <property type="term" value="P:peptide transport"/>
    <property type="evidence" value="ECO:0007669"/>
    <property type="project" value="TreeGrafter"/>
</dbReference>
<keyword evidence="3 4" id="KW-0732">Signal</keyword>
<dbReference type="SUPFAM" id="SSF53850">
    <property type="entry name" value="Periplasmic binding protein-like II"/>
    <property type="match status" value="1"/>
</dbReference>
<dbReference type="EMBL" id="BOPO01000033">
    <property type="protein sequence ID" value="GIL26925.1"/>
    <property type="molecule type" value="Genomic_DNA"/>
</dbReference>
<sequence>MRRRTMTSMLGAIALTGVLAATGCGATESAKNAGGKGLRVAPATFPVSLNIYQYPAEAAVQGPVQHVLETLVTRSGNDYRPLLATKWSQPNDTTWTFTLRSGVTFSDGKPLTADDVKASADALIKAGSSLAPLWEPVKSVAATDEHTVTITTAQPLGTMLATMSLLPITEAGKASSESYWKKPVGTGPYTVSQWSPDKQLVLSRNGKYWGAKPAIPTITYLNIPEESARITALSTGEADVTNGIGADSVDQVKKMPDVEYDTKPGYSYEFIWFNSSRKPFTDKRVRQALWYAVDVKQVVGDLYGEQAKLAQAPIPQPVFGAPQLSPYPYDPAKAKKLLAEAGYPHGFSTTIQWASSDDTNQNSLGQAFVSYWAKIGVKVKPLPKERSVWLEDLNKLNWDMNLQGNTVATGDADYTLGRLYTCQAKRMGYCNHQLDTLLAQAKATSDPDERTALYKQAAQIVWNDAVGIFPADFTVDLAYRTNVTGLTIDPAGRQSFVQAKLAN</sequence>
<comment type="caution">
    <text evidence="6">The sequence shown here is derived from an EMBL/GenBank/DDBJ whole genome shotgun (WGS) entry which is preliminary data.</text>
</comment>
<dbReference type="CDD" id="cd00995">
    <property type="entry name" value="PBP2_NikA_DppA_OppA_like"/>
    <property type="match status" value="1"/>
</dbReference>
<proteinExistence type="inferred from homology"/>
<protein>
    <submittedName>
        <fullName evidence="6">Glutathione ABC transporter substrate-binding protein</fullName>
    </submittedName>
</protein>
<dbReference type="PANTHER" id="PTHR30290:SF9">
    <property type="entry name" value="OLIGOPEPTIDE-BINDING PROTEIN APPA"/>
    <property type="match status" value="1"/>
</dbReference>
<reference evidence="7" key="1">
    <citation type="journal article" date="2021" name="Int. J. Syst. Evol. Microbiol.">
        <title>Actinocatenispora comari sp. nov., an endophytic actinomycete isolated from aerial parts of Comarum salesowianum.</title>
        <authorList>
            <person name="Oyunbileg N."/>
            <person name="Iizaka Y."/>
            <person name="Hamada M."/>
            <person name="Davaapurev B.O."/>
            <person name="Fukumoto A."/>
            <person name="Tsetseg B."/>
            <person name="Kato F."/>
            <person name="Tamura T."/>
            <person name="Batkhuu J."/>
            <person name="Anzai Y."/>
        </authorList>
    </citation>
    <scope>NUCLEOTIDE SEQUENCE [LARGE SCALE GENOMIC DNA]</scope>
    <source>
        <strain evidence="7">NUM-2625</strain>
    </source>
</reference>
<dbReference type="GO" id="GO:1904680">
    <property type="term" value="F:peptide transmembrane transporter activity"/>
    <property type="evidence" value="ECO:0007669"/>
    <property type="project" value="TreeGrafter"/>
</dbReference>
<dbReference type="Gene3D" id="3.10.105.10">
    <property type="entry name" value="Dipeptide-binding Protein, Domain 3"/>
    <property type="match status" value="1"/>
</dbReference>
<dbReference type="Gene3D" id="3.40.190.10">
    <property type="entry name" value="Periplasmic binding protein-like II"/>
    <property type="match status" value="1"/>
</dbReference>
<dbReference type="AlphaFoldDB" id="A0A8J4A9Z2"/>
<dbReference type="Pfam" id="PF00496">
    <property type="entry name" value="SBP_bac_5"/>
    <property type="match status" value="1"/>
</dbReference>
<feature type="chain" id="PRO_5035203223" evidence="4">
    <location>
        <begin position="21"/>
        <end position="503"/>
    </location>
</feature>
<dbReference type="GO" id="GO:0043190">
    <property type="term" value="C:ATP-binding cassette (ABC) transporter complex"/>
    <property type="evidence" value="ECO:0007669"/>
    <property type="project" value="InterPro"/>
</dbReference>
<name>A0A8J4A9Z2_9ACTN</name>
<gene>
    <name evidence="6" type="primary">oppA</name>
    <name evidence="6" type="ORF">NUM_21790</name>
</gene>
<evidence type="ECO:0000313" key="6">
    <source>
        <dbReference type="EMBL" id="GIL26925.1"/>
    </source>
</evidence>
<feature type="signal peptide" evidence="4">
    <location>
        <begin position="1"/>
        <end position="20"/>
    </location>
</feature>
<dbReference type="InterPro" id="IPR030678">
    <property type="entry name" value="Peptide/Ni-bd"/>
</dbReference>
<evidence type="ECO:0000256" key="3">
    <source>
        <dbReference type="ARBA" id="ARBA00022729"/>
    </source>
</evidence>
<accession>A0A8J4A9Z2</accession>
<dbReference type="Gene3D" id="3.90.76.10">
    <property type="entry name" value="Dipeptide-binding Protein, Domain 1"/>
    <property type="match status" value="1"/>
</dbReference>
<dbReference type="Proteomes" id="UP000614996">
    <property type="component" value="Unassembled WGS sequence"/>
</dbReference>
<organism evidence="6 7">
    <name type="scientific">Actinocatenispora comari</name>
    <dbReference type="NCBI Taxonomy" id="2807577"/>
    <lineage>
        <taxon>Bacteria</taxon>
        <taxon>Bacillati</taxon>
        <taxon>Actinomycetota</taxon>
        <taxon>Actinomycetes</taxon>
        <taxon>Micromonosporales</taxon>
        <taxon>Micromonosporaceae</taxon>
        <taxon>Actinocatenispora</taxon>
    </lineage>
</organism>
<evidence type="ECO:0000259" key="5">
    <source>
        <dbReference type="Pfam" id="PF00496"/>
    </source>
</evidence>
<keyword evidence="2" id="KW-0813">Transport</keyword>
<dbReference type="InterPro" id="IPR039424">
    <property type="entry name" value="SBP_5"/>
</dbReference>
<evidence type="ECO:0000313" key="7">
    <source>
        <dbReference type="Proteomes" id="UP000614996"/>
    </source>
</evidence>
<keyword evidence="7" id="KW-1185">Reference proteome</keyword>
<dbReference type="PROSITE" id="PS51257">
    <property type="entry name" value="PROKAR_LIPOPROTEIN"/>
    <property type="match status" value="1"/>
</dbReference>
<dbReference type="GO" id="GO:0042597">
    <property type="term" value="C:periplasmic space"/>
    <property type="evidence" value="ECO:0007669"/>
    <property type="project" value="UniProtKB-ARBA"/>
</dbReference>
<comment type="similarity">
    <text evidence="1">Belongs to the bacterial solute-binding protein 5 family.</text>
</comment>
<dbReference type="RefSeq" id="WP_207124687.1">
    <property type="nucleotide sequence ID" value="NZ_BOPO01000033.1"/>
</dbReference>
<evidence type="ECO:0000256" key="4">
    <source>
        <dbReference type="SAM" id="SignalP"/>
    </source>
</evidence>
<dbReference type="PIRSF" id="PIRSF002741">
    <property type="entry name" value="MppA"/>
    <property type="match status" value="1"/>
</dbReference>
<dbReference type="PANTHER" id="PTHR30290">
    <property type="entry name" value="PERIPLASMIC BINDING COMPONENT OF ABC TRANSPORTER"/>
    <property type="match status" value="1"/>
</dbReference>
<evidence type="ECO:0000256" key="1">
    <source>
        <dbReference type="ARBA" id="ARBA00005695"/>
    </source>
</evidence>
<dbReference type="InterPro" id="IPR000914">
    <property type="entry name" value="SBP_5_dom"/>
</dbReference>
<feature type="domain" description="Solute-binding protein family 5" evidence="5">
    <location>
        <begin position="79"/>
        <end position="424"/>
    </location>
</feature>
<evidence type="ECO:0000256" key="2">
    <source>
        <dbReference type="ARBA" id="ARBA00022448"/>
    </source>
</evidence>